<evidence type="ECO:0000256" key="1">
    <source>
        <dbReference type="ARBA" id="ARBA00001917"/>
    </source>
</evidence>
<dbReference type="Gene3D" id="3.40.50.11540">
    <property type="entry name" value="NADH-ubiquinone oxidoreductase 51kDa subunit"/>
    <property type="match status" value="1"/>
</dbReference>
<dbReference type="PANTHER" id="PTHR11780:SF10">
    <property type="entry name" value="NADH DEHYDROGENASE [UBIQUINONE] FLAVOPROTEIN 1, MITOCHONDRIAL"/>
    <property type="match status" value="1"/>
</dbReference>
<dbReference type="InterPro" id="IPR037225">
    <property type="entry name" value="Nuo51_FMN-bd_sf"/>
</dbReference>
<dbReference type="KEGG" id="amog:QRX60_46470"/>
<dbReference type="GO" id="GO:0045333">
    <property type="term" value="P:cellular respiration"/>
    <property type="evidence" value="ECO:0007669"/>
    <property type="project" value="TreeGrafter"/>
</dbReference>
<feature type="domain" description="NADH-ubiquinone oxidoreductase 51kDa subunit FMN-binding" evidence="10">
    <location>
        <begin position="39"/>
        <end position="192"/>
    </location>
</feature>
<comment type="cofactor">
    <cofactor evidence="1">
        <name>FMN</name>
        <dbReference type="ChEBI" id="CHEBI:58210"/>
    </cofactor>
</comment>
<comment type="cofactor">
    <cofactor evidence="2">
        <name>[4Fe-4S] cluster</name>
        <dbReference type="ChEBI" id="CHEBI:49883"/>
    </cofactor>
</comment>
<comment type="similarity">
    <text evidence="3">Belongs to the complex I 51 kDa subunit family.</text>
</comment>
<evidence type="ECO:0000256" key="6">
    <source>
        <dbReference type="ARBA" id="ARBA00022643"/>
    </source>
</evidence>
<dbReference type="PANTHER" id="PTHR11780">
    <property type="entry name" value="NADH-UBIQUINONE OXIDOREDUCTASE FLAVOPROTEIN 1 NDUFV1"/>
    <property type="match status" value="1"/>
</dbReference>
<keyword evidence="7" id="KW-0479">Metal-binding</keyword>
<dbReference type="SUPFAM" id="SSF140490">
    <property type="entry name" value="Nqo1C-terminal domain-like"/>
    <property type="match status" value="1"/>
</dbReference>
<keyword evidence="6" id="KW-0288">FMN</keyword>
<evidence type="ECO:0000259" key="12">
    <source>
        <dbReference type="Pfam" id="PF10589"/>
    </source>
</evidence>
<evidence type="ECO:0000256" key="3">
    <source>
        <dbReference type="ARBA" id="ARBA00007523"/>
    </source>
</evidence>
<sequence length="376" mass="39035">MTILPPHHLDLAGHRRRNGVVPWVAYHGEDGRDRLIEAVAAADLRGRGGAGFPTAVKLRSARAPRSVVVANGCEGDPLSHKDAALLTLSPHLVLDGLQLAAHAVGAGEAVLCVHAGSPVLPSVFAALAERDDPVPVRVEEIPRRYVASEETALVHYLTSGDARPLGKSPRPDERGVRGRPTLVDNVETLAQLALVILLGPQHYLSARRDLVTVTGVVRRPGVVEVAPGAPLTAVLAAAGGETEPVQAVLVGGYGGTWTSDFRFGVSGIPAVYALPARACGLEYTAKVLAFLAAESARQCGPCMFGLPAIAADFAELLRGGPSTARLARRLPPLTGRGACAHPDGAARLAASALQVFGADLAAHSAGGRCRILERVA</sequence>
<dbReference type="SUPFAM" id="SSF142019">
    <property type="entry name" value="Nqo1 FMN-binding domain-like"/>
    <property type="match status" value="1"/>
</dbReference>
<keyword evidence="9" id="KW-0411">Iron-sulfur</keyword>
<dbReference type="InterPro" id="IPR050837">
    <property type="entry name" value="ComplexI_51kDa_subunit"/>
</dbReference>
<dbReference type="InterPro" id="IPR019554">
    <property type="entry name" value="Soluble_ligand-bd"/>
</dbReference>
<keyword evidence="8" id="KW-0408">Iron</keyword>
<dbReference type="InterPro" id="IPR019575">
    <property type="entry name" value="Nuop51_4Fe4S-bd"/>
</dbReference>
<dbReference type="Gene3D" id="1.20.1440.230">
    <property type="entry name" value="NADH-ubiquinone oxidoreductase 51kDa subunit, iron-sulphur binding domain"/>
    <property type="match status" value="1"/>
</dbReference>
<dbReference type="Proteomes" id="UP001239397">
    <property type="component" value="Chromosome"/>
</dbReference>
<dbReference type="EMBL" id="CP127295">
    <property type="protein sequence ID" value="WIY01396.1"/>
    <property type="molecule type" value="Genomic_DNA"/>
</dbReference>
<dbReference type="Pfam" id="PF10531">
    <property type="entry name" value="SLBB"/>
    <property type="match status" value="1"/>
</dbReference>
<gene>
    <name evidence="13" type="ORF">QRX60_46470</name>
</gene>
<dbReference type="AlphaFoldDB" id="A0A9Y2ND64"/>
<dbReference type="GO" id="GO:0046872">
    <property type="term" value="F:metal ion binding"/>
    <property type="evidence" value="ECO:0007669"/>
    <property type="project" value="UniProtKB-KW"/>
</dbReference>
<dbReference type="InterPro" id="IPR011538">
    <property type="entry name" value="Nuo51_FMN-bd"/>
</dbReference>
<name>A0A9Y2ND64_9PSEU</name>
<dbReference type="InterPro" id="IPR037207">
    <property type="entry name" value="Nuop51_4Fe4S-bd_sf"/>
</dbReference>
<reference evidence="13 14" key="1">
    <citation type="submission" date="2023-06" db="EMBL/GenBank/DDBJ databases">
        <authorList>
            <person name="Oyuntsetseg B."/>
            <person name="Kim S.B."/>
        </authorList>
    </citation>
    <scope>NUCLEOTIDE SEQUENCE [LARGE SCALE GENOMIC DNA]</scope>
    <source>
        <strain evidence="13 14">4-36</strain>
    </source>
</reference>
<evidence type="ECO:0000259" key="10">
    <source>
        <dbReference type="Pfam" id="PF01512"/>
    </source>
</evidence>
<keyword evidence="14" id="KW-1185">Reference proteome</keyword>
<protein>
    <submittedName>
        <fullName evidence="13">NADH-ubiquinone oxidoreductase-F iron-sulfur binding region domain-containing protein</fullName>
    </submittedName>
</protein>
<evidence type="ECO:0000256" key="7">
    <source>
        <dbReference type="ARBA" id="ARBA00022723"/>
    </source>
</evidence>
<organism evidence="13 14">
    <name type="scientific">Amycolatopsis mongoliensis</name>
    <dbReference type="NCBI Taxonomy" id="715475"/>
    <lineage>
        <taxon>Bacteria</taxon>
        <taxon>Bacillati</taxon>
        <taxon>Actinomycetota</taxon>
        <taxon>Actinomycetes</taxon>
        <taxon>Pseudonocardiales</taxon>
        <taxon>Pseudonocardiaceae</taxon>
        <taxon>Amycolatopsis</taxon>
    </lineage>
</organism>
<dbReference type="GO" id="GO:0051539">
    <property type="term" value="F:4 iron, 4 sulfur cluster binding"/>
    <property type="evidence" value="ECO:0007669"/>
    <property type="project" value="UniProtKB-KW"/>
</dbReference>
<proteinExistence type="inferred from homology"/>
<accession>A0A9Y2ND64</accession>
<feature type="domain" description="NADH-ubiquinone oxidoreductase 51kDa subunit iron-sulphur binding" evidence="12">
    <location>
        <begin position="284"/>
        <end position="363"/>
    </location>
</feature>
<evidence type="ECO:0000256" key="8">
    <source>
        <dbReference type="ARBA" id="ARBA00023004"/>
    </source>
</evidence>
<dbReference type="Gene3D" id="3.10.20.600">
    <property type="match status" value="1"/>
</dbReference>
<evidence type="ECO:0000256" key="9">
    <source>
        <dbReference type="ARBA" id="ARBA00023014"/>
    </source>
</evidence>
<evidence type="ECO:0000256" key="5">
    <source>
        <dbReference type="ARBA" id="ARBA00022630"/>
    </source>
</evidence>
<feature type="domain" description="Soluble ligand binding" evidence="11">
    <location>
        <begin position="211"/>
        <end position="246"/>
    </location>
</feature>
<dbReference type="SUPFAM" id="SSF142984">
    <property type="entry name" value="Nqo1 middle domain-like"/>
    <property type="match status" value="1"/>
</dbReference>
<dbReference type="GO" id="GO:0003954">
    <property type="term" value="F:NADH dehydrogenase activity"/>
    <property type="evidence" value="ECO:0007669"/>
    <property type="project" value="TreeGrafter"/>
</dbReference>
<evidence type="ECO:0000313" key="14">
    <source>
        <dbReference type="Proteomes" id="UP001239397"/>
    </source>
</evidence>
<dbReference type="Pfam" id="PF01512">
    <property type="entry name" value="Complex1_51K"/>
    <property type="match status" value="1"/>
</dbReference>
<keyword evidence="4" id="KW-0004">4Fe-4S</keyword>
<evidence type="ECO:0000259" key="11">
    <source>
        <dbReference type="Pfam" id="PF10531"/>
    </source>
</evidence>
<evidence type="ECO:0000313" key="13">
    <source>
        <dbReference type="EMBL" id="WIY01396.1"/>
    </source>
</evidence>
<keyword evidence="5" id="KW-0285">Flavoprotein</keyword>
<evidence type="ECO:0000256" key="4">
    <source>
        <dbReference type="ARBA" id="ARBA00022485"/>
    </source>
</evidence>
<dbReference type="RefSeq" id="WP_285997845.1">
    <property type="nucleotide sequence ID" value="NZ_CP127295.1"/>
</dbReference>
<dbReference type="Pfam" id="PF10589">
    <property type="entry name" value="NADH_4Fe-4S"/>
    <property type="match status" value="1"/>
</dbReference>
<evidence type="ECO:0000256" key="2">
    <source>
        <dbReference type="ARBA" id="ARBA00001966"/>
    </source>
</evidence>